<protein>
    <submittedName>
        <fullName evidence="2">Uncharacterized protein</fullName>
    </submittedName>
</protein>
<feature type="transmembrane region" description="Helical" evidence="1">
    <location>
        <begin position="159"/>
        <end position="180"/>
    </location>
</feature>
<sequence>MELENSLREAKASYNNMLDLYYQCSSKYAQVSKKEIFPQDQSMLETYKEKFEQAFENCCQISGRVDRVLSDLKGGSHKLVDNNSFSSIITDFNNYLSNLTLTEICLVINITSAMFILSCLVTIILAFYGNFIINKFSLEKKYPKLAKLINARHTLQHSYVVFNTSIIVVTLIGMIIINFICLTN</sequence>
<keyword evidence="1" id="KW-0472">Membrane</keyword>
<dbReference type="GeneID" id="63373457"/>
<feature type="transmembrane region" description="Helical" evidence="1">
    <location>
        <begin position="113"/>
        <end position="138"/>
    </location>
</feature>
<geneLocation type="mitochondrion" evidence="2"/>
<proteinExistence type="predicted"/>
<accession>A0A7S6PW13</accession>
<organism evidence="2">
    <name type="scientific">Beauveria lii</name>
    <dbReference type="NCBI Taxonomy" id="1290591"/>
    <lineage>
        <taxon>Eukaryota</taxon>
        <taxon>Fungi</taxon>
        <taxon>Dikarya</taxon>
        <taxon>Ascomycota</taxon>
        <taxon>Pezizomycotina</taxon>
        <taxon>Sordariomycetes</taxon>
        <taxon>Hypocreomycetidae</taxon>
        <taxon>Hypocreales</taxon>
        <taxon>Cordycipitaceae</taxon>
        <taxon>Beauveria</taxon>
    </lineage>
</organism>
<dbReference type="EMBL" id="MT818175">
    <property type="protein sequence ID" value="QOU11079.1"/>
    <property type="molecule type" value="Genomic_DNA"/>
</dbReference>
<evidence type="ECO:0000313" key="2">
    <source>
        <dbReference type="EMBL" id="QOU11079.1"/>
    </source>
</evidence>
<dbReference type="AlphaFoldDB" id="A0A7S6PW13"/>
<name>A0A7S6PW13_9HYPO</name>
<keyword evidence="1" id="KW-0812">Transmembrane</keyword>
<keyword evidence="2" id="KW-0496">Mitochondrion</keyword>
<gene>
    <name evidence="2" type="primary">orf184</name>
</gene>
<keyword evidence="1" id="KW-1133">Transmembrane helix</keyword>
<reference evidence="2" key="1">
    <citation type="submission" date="2020-07" db="EMBL/GenBank/DDBJ databases">
        <title>The complete mitochondrial genome of Beauveia lii (Hypocreales: Cordycipitaceae).</title>
        <authorList>
            <person name="Zhang S.-L."/>
        </authorList>
    </citation>
    <scope>NUCLEOTIDE SEQUENCE</scope>
    <source>
        <strain evidence="2">RCEF5500</strain>
    </source>
</reference>
<dbReference type="RefSeq" id="YP_010029638.1">
    <property type="nucleotide sequence ID" value="NC_053825.1"/>
</dbReference>
<evidence type="ECO:0000256" key="1">
    <source>
        <dbReference type="SAM" id="Phobius"/>
    </source>
</evidence>